<accession>A0A9D2CD69</accession>
<evidence type="ECO:0000313" key="2">
    <source>
        <dbReference type="EMBL" id="HIY69738.1"/>
    </source>
</evidence>
<protein>
    <submittedName>
        <fullName evidence="2">Uncharacterized protein</fullName>
    </submittedName>
</protein>
<reference evidence="2" key="1">
    <citation type="journal article" date="2021" name="PeerJ">
        <title>Extensive microbial diversity within the chicken gut microbiome revealed by metagenomics and culture.</title>
        <authorList>
            <person name="Gilroy R."/>
            <person name="Ravi A."/>
            <person name="Getino M."/>
            <person name="Pursley I."/>
            <person name="Horton D.L."/>
            <person name="Alikhan N.F."/>
            <person name="Baker D."/>
            <person name="Gharbi K."/>
            <person name="Hall N."/>
            <person name="Watson M."/>
            <person name="Adriaenssens E.M."/>
            <person name="Foster-Nyarko E."/>
            <person name="Jarju S."/>
            <person name="Secka A."/>
            <person name="Antonio M."/>
            <person name="Oren A."/>
            <person name="Chaudhuri R.R."/>
            <person name="La Ragione R."/>
            <person name="Hildebrand F."/>
            <person name="Pallen M.J."/>
        </authorList>
    </citation>
    <scope>NUCLEOTIDE SEQUENCE</scope>
    <source>
        <strain evidence="2">5134</strain>
    </source>
</reference>
<keyword evidence="1" id="KW-0472">Membrane</keyword>
<proteinExistence type="predicted"/>
<evidence type="ECO:0000313" key="3">
    <source>
        <dbReference type="Proteomes" id="UP000886844"/>
    </source>
</evidence>
<sequence>MKERASSGGRFVVAFLLFGTTVAITILLLLAALVVWLSQLTGSFIAAALILGGLFAVVAMLIYLLVIREAVECIRLRAETVYEVARIARSGYEWITGKCAFLLQLHDLLRKV</sequence>
<dbReference type="Proteomes" id="UP000886844">
    <property type="component" value="Unassembled WGS sequence"/>
</dbReference>
<comment type="caution">
    <text evidence="2">The sequence shown here is derived from an EMBL/GenBank/DDBJ whole genome shotgun (WGS) entry which is preliminary data.</text>
</comment>
<dbReference type="AlphaFoldDB" id="A0A9D2CD69"/>
<evidence type="ECO:0000256" key="1">
    <source>
        <dbReference type="SAM" id="Phobius"/>
    </source>
</evidence>
<name>A0A9D2CD69_9BACT</name>
<gene>
    <name evidence="2" type="ORF">H9828_10015</name>
</gene>
<dbReference type="EMBL" id="DXDA01000078">
    <property type="protein sequence ID" value="HIY69738.1"/>
    <property type="molecule type" value="Genomic_DNA"/>
</dbReference>
<organism evidence="2 3">
    <name type="scientific">Candidatus Alistipes intestinigallinarum</name>
    <dbReference type="NCBI Taxonomy" id="2838440"/>
    <lineage>
        <taxon>Bacteria</taxon>
        <taxon>Pseudomonadati</taxon>
        <taxon>Bacteroidota</taxon>
        <taxon>Bacteroidia</taxon>
        <taxon>Bacteroidales</taxon>
        <taxon>Rikenellaceae</taxon>
        <taxon>Alistipes</taxon>
    </lineage>
</organism>
<reference evidence="2" key="2">
    <citation type="submission" date="2021-04" db="EMBL/GenBank/DDBJ databases">
        <authorList>
            <person name="Gilroy R."/>
        </authorList>
    </citation>
    <scope>NUCLEOTIDE SEQUENCE</scope>
    <source>
        <strain evidence="2">5134</strain>
    </source>
</reference>
<keyword evidence="1" id="KW-1133">Transmembrane helix</keyword>
<feature type="transmembrane region" description="Helical" evidence="1">
    <location>
        <begin position="12"/>
        <end position="38"/>
    </location>
</feature>
<keyword evidence="1" id="KW-0812">Transmembrane</keyword>
<feature type="transmembrane region" description="Helical" evidence="1">
    <location>
        <begin position="44"/>
        <end position="67"/>
    </location>
</feature>